<organism evidence="2 3">
    <name type="scientific">Romanomermis culicivorax</name>
    <name type="common">Nematode worm</name>
    <dbReference type="NCBI Taxonomy" id="13658"/>
    <lineage>
        <taxon>Eukaryota</taxon>
        <taxon>Metazoa</taxon>
        <taxon>Ecdysozoa</taxon>
        <taxon>Nematoda</taxon>
        <taxon>Enoplea</taxon>
        <taxon>Dorylaimia</taxon>
        <taxon>Mermithida</taxon>
        <taxon>Mermithoidea</taxon>
        <taxon>Mermithidae</taxon>
        <taxon>Romanomermis</taxon>
    </lineage>
</organism>
<dbReference type="WBParaSite" id="nRc.2.0.1.t33350-RA">
    <property type="protein sequence ID" value="nRc.2.0.1.t33350-RA"/>
    <property type="gene ID" value="nRc.2.0.1.g33350"/>
</dbReference>
<protein>
    <submittedName>
        <fullName evidence="3">Uncharacterized protein</fullName>
    </submittedName>
</protein>
<keyword evidence="2" id="KW-1185">Reference proteome</keyword>
<name>A0A915K3I7_ROMCU</name>
<feature type="region of interest" description="Disordered" evidence="1">
    <location>
        <begin position="15"/>
        <end position="61"/>
    </location>
</feature>
<dbReference type="Proteomes" id="UP000887565">
    <property type="component" value="Unplaced"/>
</dbReference>
<proteinExistence type="predicted"/>
<evidence type="ECO:0000313" key="2">
    <source>
        <dbReference type="Proteomes" id="UP000887565"/>
    </source>
</evidence>
<evidence type="ECO:0000313" key="3">
    <source>
        <dbReference type="WBParaSite" id="nRc.2.0.1.t33350-RA"/>
    </source>
</evidence>
<dbReference type="AlphaFoldDB" id="A0A915K3I7"/>
<sequence length="61" mass="6699">MACLPYQSWQDPLKQLASSGDSSMWQSMSDGSNGSTAPAEDTDQTAASFNFKDYMEDENPQ</sequence>
<feature type="compositionally biased region" description="Low complexity" evidence="1">
    <location>
        <begin position="18"/>
        <end position="32"/>
    </location>
</feature>
<evidence type="ECO:0000256" key="1">
    <source>
        <dbReference type="SAM" id="MobiDB-lite"/>
    </source>
</evidence>
<reference evidence="3" key="1">
    <citation type="submission" date="2022-11" db="UniProtKB">
        <authorList>
            <consortium name="WormBaseParasite"/>
        </authorList>
    </citation>
    <scope>IDENTIFICATION</scope>
</reference>
<accession>A0A915K3I7</accession>